<name>A0A1B6K2Z4_9HEMI</name>
<feature type="compositionally biased region" description="Polar residues" evidence="1">
    <location>
        <begin position="55"/>
        <end position="68"/>
    </location>
</feature>
<dbReference type="InterPro" id="IPR029526">
    <property type="entry name" value="PGBD"/>
</dbReference>
<sequence>MKRARSPLSDNTVRRIVEEDSFGEDSSEADSGSESSSYIDDTDDDPTYEPVLDVNTPSTSRANVGQLLSSSDTDDNENSSVTNPTNRPSGVRHVPRPPVPRPPVPNSGSDTDIGDDEEDWVDVNEDNDLEYPHRFSFQESPGVKHCPPCNSPAVAYFRLFFTISLWERLVKYTNMYAEKTISALNLLKGPDESHRIWQRVTVAEMKAFVTVLL</sequence>
<dbReference type="Pfam" id="PF13843">
    <property type="entry name" value="DDE_Tnp_1_7"/>
    <property type="match status" value="1"/>
</dbReference>
<protein>
    <recommendedName>
        <fullName evidence="2">PiggyBac transposable element-derived protein domain-containing protein</fullName>
    </recommendedName>
</protein>
<feature type="domain" description="PiggyBac transposable element-derived protein" evidence="2">
    <location>
        <begin position="153"/>
        <end position="213"/>
    </location>
</feature>
<reference evidence="3" key="1">
    <citation type="submission" date="2015-11" db="EMBL/GenBank/DDBJ databases">
        <title>De novo transcriptome assembly of four potential Pierce s Disease insect vectors from Arizona vineyards.</title>
        <authorList>
            <person name="Tassone E.E."/>
        </authorList>
    </citation>
    <scope>NUCLEOTIDE SEQUENCE</scope>
</reference>
<feature type="region of interest" description="Disordered" evidence="1">
    <location>
        <begin position="1"/>
        <end position="118"/>
    </location>
</feature>
<evidence type="ECO:0000256" key="1">
    <source>
        <dbReference type="SAM" id="MobiDB-lite"/>
    </source>
</evidence>
<dbReference type="PANTHER" id="PTHR46599:SF3">
    <property type="entry name" value="PIGGYBAC TRANSPOSABLE ELEMENT-DERIVED PROTEIN 4"/>
    <property type="match status" value="1"/>
</dbReference>
<dbReference type="EMBL" id="GECU01001889">
    <property type="protein sequence ID" value="JAT05818.1"/>
    <property type="molecule type" value="Transcribed_RNA"/>
</dbReference>
<organism evidence="3">
    <name type="scientific">Homalodisca liturata</name>
    <dbReference type="NCBI Taxonomy" id="320908"/>
    <lineage>
        <taxon>Eukaryota</taxon>
        <taxon>Metazoa</taxon>
        <taxon>Ecdysozoa</taxon>
        <taxon>Arthropoda</taxon>
        <taxon>Hexapoda</taxon>
        <taxon>Insecta</taxon>
        <taxon>Pterygota</taxon>
        <taxon>Neoptera</taxon>
        <taxon>Paraneoptera</taxon>
        <taxon>Hemiptera</taxon>
        <taxon>Auchenorrhyncha</taxon>
        <taxon>Membracoidea</taxon>
        <taxon>Cicadellidae</taxon>
        <taxon>Cicadellinae</taxon>
        <taxon>Proconiini</taxon>
        <taxon>Homalodisca</taxon>
    </lineage>
</organism>
<proteinExistence type="predicted"/>
<feature type="compositionally biased region" description="Low complexity" evidence="1">
    <location>
        <begin position="29"/>
        <end position="39"/>
    </location>
</feature>
<dbReference type="PANTHER" id="PTHR46599">
    <property type="entry name" value="PIGGYBAC TRANSPOSABLE ELEMENT-DERIVED PROTEIN 4"/>
    <property type="match status" value="1"/>
</dbReference>
<evidence type="ECO:0000259" key="2">
    <source>
        <dbReference type="Pfam" id="PF13843"/>
    </source>
</evidence>
<evidence type="ECO:0000313" key="3">
    <source>
        <dbReference type="EMBL" id="JAT05818.1"/>
    </source>
</evidence>
<dbReference type="AlphaFoldDB" id="A0A1B6K2Z4"/>
<feature type="compositionally biased region" description="Acidic residues" evidence="1">
    <location>
        <begin position="19"/>
        <end position="28"/>
    </location>
</feature>
<gene>
    <name evidence="3" type="ORF">g.59154</name>
</gene>
<accession>A0A1B6K2Z4</accession>
<feature type="compositionally biased region" description="Low complexity" evidence="1">
    <location>
        <begin position="78"/>
        <end position="92"/>
    </location>
</feature>
<feature type="compositionally biased region" description="Pro residues" evidence="1">
    <location>
        <begin position="96"/>
        <end position="105"/>
    </location>
</feature>
<feature type="non-terminal residue" evidence="3">
    <location>
        <position position="213"/>
    </location>
</feature>